<comment type="caution">
    <text evidence="6">The sequence shown here is derived from an EMBL/GenBank/DDBJ whole genome shotgun (WGS) entry which is preliminary data.</text>
</comment>
<evidence type="ECO:0000256" key="4">
    <source>
        <dbReference type="ARBA" id="ARBA00023125"/>
    </source>
</evidence>
<dbReference type="InterPro" id="IPR000432">
    <property type="entry name" value="DNA_mismatch_repair_MutS_C"/>
</dbReference>
<comment type="similarity">
    <text evidence="1">Belongs to the DNA mismatch repair MutS family.</text>
</comment>
<keyword evidence="3" id="KW-0067">ATP-binding</keyword>
<organism evidence="6 7">
    <name type="scientific">Cardiosporidium cionae</name>
    <dbReference type="NCBI Taxonomy" id="476202"/>
    <lineage>
        <taxon>Eukaryota</taxon>
        <taxon>Sar</taxon>
        <taxon>Alveolata</taxon>
        <taxon>Apicomplexa</taxon>
        <taxon>Aconoidasida</taxon>
        <taxon>Nephromycida</taxon>
        <taxon>Cardiosporidium</taxon>
    </lineage>
</organism>
<feature type="non-terminal residue" evidence="6">
    <location>
        <position position="1"/>
    </location>
</feature>
<evidence type="ECO:0000259" key="5">
    <source>
        <dbReference type="PROSITE" id="PS00486"/>
    </source>
</evidence>
<dbReference type="Gene3D" id="3.40.50.300">
    <property type="entry name" value="P-loop containing nucleotide triphosphate hydrolases"/>
    <property type="match status" value="1"/>
</dbReference>
<dbReference type="SUPFAM" id="SSF52540">
    <property type="entry name" value="P-loop containing nucleoside triphosphate hydrolases"/>
    <property type="match status" value="1"/>
</dbReference>
<accession>A0ABQ7J7G1</accession>
<keyword evidence="7" id="KW-1185">Reference proteome</keyword>
<protein>
    <submittedName>
        <fullName evidence="6">Dna mismatch repair protein MSH6-1</fullName>
    </submittedName>
</protein>
<proteinExistence type="inferred from homology"/>
<evidence type="ECO:0000313" key="7">
    <source>
        <dbReference type="Proteomes" id="UP000823046"/>
    </source>
</evidence>
<dbReference type="Pfam" id="PF00488">
    <property type="entry name" value="MutS_V"/>
    <property type="match status" value="1"/>
</dbReference>
<dbReference type="PROSITE" id="PS00486">
    <property type="entry name" value="DNA_MISMATCH_REPAIR_2"/>
    <property type="match status" value="1"/>
</dbReference>
<dbReference type="InterPro" id="IPR027417">
    <property type="entry name" value="P-loop_NTPase"/>
</dbReference>
<evidence type="ECO:0000256" key="3">
    <source>
        <dbReference type="ARBA" id="ARBA00022840"/>
    </source>
</evidence>
<reference evidence="6 7" key="1">
    <citation type="journal article" date="2020" name="bioRxiv">
        <title>Metabolic contributions of an alphaproteobacterial endosymbiont in the apicomplexan Cardiosporidium cionae.</title>
        <authorList>
            <person name="Hunter E.S."/>
            <person name="Paight C.J."/>
            <person name="Lane C.E."/>
        </authorList>
    </citation>
    <scope>NUCLEOTIDE SEQUENCE [LARGE SCALE GENOMIC DNA]</scope>
    <source>
        <strain evidence="6">ESH_2018</strain>
    </source>
</reference>
<keyword evidence="4" id="KW-0238">DNA-binding</keyword>
<dbReference type="Proteomes" id="UP000823046">
    <property type="component" value="Unassembled WGS sequence"/>
</dbReference>
<sequence>VFSCTIFPAFDRHPVLALKLTNFISNDTKMNVNSMDSSTLLVTGPNMGGKSTVLRQASIAIIMAQMGSFVAASRFVLTPIDRLFTRIGANDAILEGKSTFFVELEETCSILTQATKHSFAIIDELGRGTSTFDGTAIAMAALEYIANTIECRCMFSTHFHLLCEEFRLYPNIRNFHMAADVDAEHGNVTFLYRFVEGSCPKSHGMHVARLAGIPDSVLKCAAKKSLELGRITKEFYGIARCRNIARQLCDALKTHNIKAVKELFEMYKTEFQVVSSTH</sequence>
<evidence type="ECO:0000256" key="2">
    <source>
        <dbReference type="ARBA" id="ARBA00022741"/>
    </source>
</evidence>
<evidence type="ECO:0000313" key="6">
    <source>
        <dbReference type="EMBL" id="KAF8819919.1"/>
    </source>
</evidence>
<gene>
    <name evidence="6" type="ORF">IE077_003794</name>
</gene>
<dbReference type="EMBL" id="JADAQX010000553">
    <property type="protein sequence ID" value="KAF8819919.1"/>
    <property type="molecule type" value="Genomic_DNA"/>
</dbReference>
<dbReference type="PANTHER" id="PTHR11361:SF148">
    <property type="entry name" value="DNA MISMATCH REPAIR PROTEIN MSH6"/>
    <property type="match status" value="1"/>
</dbReference>
<evidence type="ECO:0000256" key="1">
    <source>
        <dbReference type="ARBA" id="ARBA00006271"/>
    </source>
</evidence>
<feature type="domain" description="DNA mismatch repair proteins mutS family" evidence="5">
    <location>
        <begin position="118"/>
        <end position="134"/>
    </location>
</feature>
<name>A0ABQ7J7G1_9APIC</name>
<dbReference type="SMART" id="SM00534">
    <property type="entry name" value="MUTSac"/>
    <property type="match status" value="1"/>
</dbReference>
<keyword evidence="2" id="KW-0547">Nucleotide-binding</keyword>
<dbReference type="PANTHER" id="PTHR11361">
    <property type="entry name" value="DNA MISMATCH REPAIR PROTEIN MUTS FAMILY MEMBER"/>
    <property type="match status" value="1"/>
</dbReference>
<dbReference type="InterPro" id="IPR045076">
    <property type="entry name" value="MutS"/>
</dbReference>